<dbReference type="SUPFAM" id="SSF56112">
    <property type="entry name" value="Protein kinase-like (PK-like)"/>
    <property type="match status" value="1"/>
</dbReference>
<dbReference type="Gene3D" id="1.10.510.10">
    <property type="entry name" value="Transferase(Phosphotransferase) domain 1"/>
    <property type="match status" value="1"/>
</dbReference>
<feature type="region of interest" description="Disordered" evidence="1">
    <location>
        <begin position="847"/>
        <end position="875"/>
    </location>
</feature>
<sequence>MAIAFVRATYVEQYALERFFTGIFGVGTCMVIWKRGRFQCTIPRPLEPAEITNLQEVEENVPGPASGFVVTSWGKKVTLSDVAGKDGNSTHLRAGSIEGTTDTGPCTVYDGGDKAQLKTTGRHVKEQPRQRQRPSDTTQTHLLSHTGDHFQERTGLLDRSSTLDIGPHAEFDVVEFDTLVFTSCSNHNGKDNRFLPFDKLDQIVTKERIYMELQSYFREWSVSQLEGYTSQIWGTSSVPVTRRNSVDERSRTHTDQTTRRKLFTILAYMKKLDLIPRFIKSEIYDRHLPFTFRYDKEGAASVRFTLESTKSSTEVFRGWGYSCLEQFDTFQWRLLSPFFSLGSTPPLHYVLPDPTILPFNKKSCRVSVGGFGEVEKITIHRAHYQDSTSETRSSQATDTESPPLARKKLLSSKEADFRRELDNHRRMPPHPSLIRLLASYERKGYYYLIFPWADGNLLDFWKENSQPAQPNQHPEVILWFSKQCLTLMEGLNAIHNAGSFFADSPPPQGIKAHGRHGDLKPHNILWFKEDVEGETSLGNFKYCDFGVTAFHSTESMQESHDKYARTLTYMAPESKMKYKIEPSYDIFSLGCILLEFVTWYLGGWEVVENFTNCRLHNDEDNYYESVRIDSFYNFFPSNTHTNSKASLKPDVKKQFDDLRSHPLCVDYLVDLLNLIQDRMIRMTPGNRAGVQDLVSQLQELDRLCQEGTSYTTKNTKDCPRRADTDLSSLAGCPTMRTTDTSLLARECRTDSVRQSHATRSTFRKNSIGHEQERQKKPNSKPPVLHEGSTLVQTEGLGTDAFDGGHPKERQVLPGSLEPTAANSETAVLHKDPTLVQTEGLDTDAVDRAQPKKSQDPPGPCEGPAATSQGEDCRSGDVRVEGRLSAAVVAQQPYSEREPLLKRPSQEFESPGAPGDVSSPSALWDMWSSFCRLLC</sequence>
<accession>A0AAE8N360</accession>
<feature type="region of interest" description="Disordered" evidence="1">
    <location>
        <begin position="119"/>
        <end position="149"/>
    </location>
</feature>
<dbReference type="PROSITE" id="PS50011">
    <property type="entry name" value="PROTEIN_KINASE_DOM"/>
    <property type="match status" value="1"/>
</dbReference>
<dbReference type="InterPro" id="IPR011009">
    <property type="entry name" value="Kinase-like_dom_sf"/>
</dbReference>
<proteinExistence type="predicted"/>
<dbReference type="Pfam" id="PF00069">
    <property type="entry name" value="Pkinase"/>
    <property type="match status" value="1"/>
</dbReference>
<evidence type="ECO:0000313" key="3">
    <source>
        <dbReference type="EMBL" id="SPO05435.1"/>
    </source>
</evidence>
<evidence type="ECO:0000256" key="1">
    <source>
        <dbReference type="SAM" id="MobiDB-lite"/>
    </source>
</evidence>
<feature type="domain" description="Protein kinase" evidence="2">
    <location>
        <begin position="360"/>
        <end position="700"/>
    </location>
</feature>
<dbReference type="CDD" id="cd00180">
    <property type="entry name" value="PKc"/>
    <property type="match status" value="1"/>
</dbReference>
<dbReference type="GO" id="GO:0004674">
    <property type="term" value="F:protein serine/threonine kinase activity"/>
    <property type="evidence" value="ECO:0007669"/>
    <property type="project" value="TreeGrafter"/>
</dbReference>
<feature type="compositionally biased region" description="Polar residues" evidence="1">
    <location>
        <begin position="385"/>
        <end position="400"/>
    </location>
</feature>
<evidence type="ECO:0000313" key="4">
    <source>
        <dbReference type="Proteomes" id="UP001187682"/>
    </source>
</evidence>
<dbReference type="InterPro" id="IPR000719">
    <property type="entry name" value="Prot_kinase_dom"/>
</dbReference>
<dbReference type="PANTHER" id="PTHR24359">
    <property type="entry name" value="SERINE/THREONINE-PROTEIN KINASE SBK1"/>
    <property type="match status" value="1"/>
</dbReference>
<feature type="compositionally biased region" description="Polar residues" evidence="1">
    <location>
        <begin position="754"/>
        <end position="764"/>
    </location>
</feature>
<dbReference type="AlphaFoldDB" id="A0AAE8N360"/>
<dbReference type="GO" id="GO:0005524">
    <property type="term" value="F:ATP binding"/>
    <property type="evidence" value="ECO:0007669"/>
    <property type="project" value="InterPro"/>
</dbReference>
<gene>
    <name evidence="3" type="ORF">DNG_08122</name>
</gene>
<dbReference type="Proteomes" id="UP001187682">
    <property type="component" value="Unassembled WGS sequence"/>
</dbReference>
<comment type="caution">
    <text evidence="3">The sequence shown here is derived from an EMBL/GenBank/DDBJ whole genome shotgun (WGS) entry which is preliminary data.</text>
</comment>
<dbReference type="EMBL" id="ONZQ02000013">
    <property type="protein sequence ID" value="SPO05435.1"/>
    <property type="molecule type" value="Genomic_DNA"/>
</dbReference>
<feature type="region of interest" description="Disordered" evidence="1">
    <location>
        <begin position="748"/>
        <end position="789"/>
    </location>
</feature>
<evidence type="ECO:0000259" key="2">
    <source>
        <dbReference type="PROSITE" id="PS50011"/>
    </source>
</evidence>
<feature type="region of interest" description="Disordered" evidence="1">
    <location>
        <begin position="384"/>
        <end position="405"/>
    </location>
</feature>
<keyword evidence="4" id="KW-1185">Reference proteome</keyword>
<feature type="compositionally biased region" description="Basic and acidic residues" evidence="1">
    <location>
        <begin position="894"/>
        <end position="905"/>
    </location>
</feature>
<feature type="region of interest" description="Disordered" evidence="1">
    <location>
        <begin position="888"/>
        <end position="918"/>
    </location>
</feature>
<reference evidence="3" key="1">
    <citation type="submission" date="2018-03" db="EMBL/GenBank/DDBJ databases">
        <authorList>
            <person name="Guldener U."/>
        </authorList>
    </citation>
    <scope>NUCLEOTIDE SEQUENCE</scope>
</reference>
<dbReference type="SMART" id="SM00220">
    <property type="entry name" value="S_TKc"/>
    <property type="match status" value="1"/>
</dbReference>
<organism evidence="3 4">
    <name type="scientific">Cephalotrichum gorgonifer</name>
    <dbReference type="NCBI Taxonomy" id="2041049"/>
    <lineage>
        <taxon>Eukaryota</taxon>
        <taxon>Fungi</taxon>
        <taxon>Dikarya</taxon>
        <taxon>Ascomycota</taxon>
        <taxon>Pezizomycotina</taxon>
        <taxon>Sordariomycetes</taxon>
        <taxon>Hypocreomycetidae</taxon>
        <taxon>Microascales</taxon>
        <taxon>Microascaceae</taxon>
        <taxon>Cephalotrichum</taxon>
    </lineage>
</organism>
<dbReference type="PANTHER" id="PTHR24359:SF1">
    <property type="entry name" value="INHIBITOR OF NUCLEAR FACTOR KAPPA-B KINASE EPSILON SUBUNIT HOMOLOG 1-RELATED"/>
    <property type="match status" value="1"/>
</dbReference>
<protein>
    <recommendedName>
        <fullName evidence="2">Protein kinase domain-containing protein</fullName>
    </recommendedName>
</protein>
<name>A0AAE8N360_9PEZI</name>